<dbReference type="RefSeq" id="XP_025379317.1">
    <property type="nucleotide sequence ID" value="XM_025523960.1"/>
</dbReference>
<evidence type="ECO:0000256" key="1">
    <source>
        <dbReference type="SAM" id="MobiDB-lite"/>
    </source>
</evidence>
<proteinExistence type="predicted"/>
<dbReference type="EMBL" id="KZ819635">
    <property type="protein sequence ID" value="PWN92119.1"/>
    <property type="molecule type" value="Genomic_DNA"/>
</dbReference>
<protein>
    <submittedName>
        <fullName evidence="2">Uncharacterized protein</fullName>
    </submittedName>
</protein>
<feature type="compositionally biased region" description="Low complexity" evidence="1">
    <location>
        <begin position="63"/>
        <end position="83"/>
    </location>
</feature>
<accession>A0A316YS33</accession>
<feature type="compositionally biased region" description="Low complexity" evidence="1">
    <location>
        <begin position="94"/>
        <end position="106"/>
    </location>
</feature>
<name>A0A316YS33_9BASI</name>
<feature type="region of interest" description="Disordered" evidence="1">
    <location>
        <begin position="143"/>
        <end position="162"/>
    </location>
</feature>
<dbReference type="GeneID" id="37045876"/>
<organism evidence="2 3">
    <name type="scientific">Acaromyces ingoldii</name>
    <dbReference type="NCBI Taxonomy" id="215250"/>
    <lineage>
        <taxon>Eukaryota</taxon>
        <taxon>Fungi</taxon>
        <taxon>Dikarya</taxon>
        <taxon>Basidiomycota</taxon>
        <taxon>Ustilaginomycotina</taxon>
        <taxon>Exobasidiomycetes</taxon>
        <taxon>Exobasidiales</taxon>
        <taxon>Cryptobasidiaceae</taxon>
        <taxon>Acaromyces</taxon>
    </lineage>
</organism>
<evidence type="ECO:0000313" key="2">
    <source>
        <dbReference type="EMBL" id="PWN92119.1"/>
    </source>
</evidence>
<keyword evidence="3" id="KW-1185">Reference proteome</keyword>
<feature type="compositionally biased region" description="Polar residues" evidence="1">
    <location>
        <begin position="153"/>
        <end position="162"/>
    </location>
</feature>
<dbReference type="Proteomes" id="UP000245768">
    <property type="component" value="Unassembled WGS sequence"/>
</dbReference>
<dbReference type="InParanoid" id="A0A316YS33"/>
<gene>
    <name evidence="2" type="ORF">FA10DRAFT_285016</name>
</gene>
<sequence length="333" mass="35305">MSSLSPQRPQQPRPVPNHLRSIPPVNPSPRFLQGPLPTIPTSYNTGARGAFQGSTPSRERSDSTFSAASSSVLSSSETCSVFSKTTSPFYGDETSSVRTSSTRPSSAESQSATSKQQQAPPARPPKSPIRALVDLPPVSTPVFTIDAHPSTDRAPTSIATSRRTSSFSLGKLMSRSPSNSSVLSLRDKYHALGSSSTVSLATASDCPASPSLCADNSSHVRRSSSFRLSQKLRSKLAFKPTSPSLSMHCPPTPDDVPITPTSSDSLNIKTSFGAQQQRSFSSRIKSFHPHLGDADDAHSFLPTLGKKEAMLFHLIPSPPPTASSGSFTSSPPL</sequence>
<dbReference type="AlphaFoldDB" id="A0A316YS33"/>
<reference evidence="2 3" key="1">
    <citation type="journal article" date="2018" name="Mol. Biol. Evol.">
        <title>Broad Genomic Sampling Reveals a Smut Pathogenic Ancestry of the Fungal Clade Ustilaginomycotina.</title>
        <authorList>
            <person name="Kijpornyongpan T."/>
            <person name="Mondo S.J."/>
            <person name="Barry K."/>
            <person name="Sandor L."/>
            <person name="Lee J."/>
            <person name="Lipzen A."/>
            <person name="Pangilinan J."/>
            <person name="LaButti K."/>
            <person name="Hainaut M."/>
            <person name="Henrissat B."/>
            <person name="Grigoriev I.V."/>
            <person name="Spatafora J.W."/>
            <person name="Aime M.C."/>
        </authorList>
    </citation>
    <scope>NUCLEOTIDE SEQUENCE [LARGE SCALE GENOMIC DNA]</scope>
    <source>
        <strain evidence="2 3">MCA 4198</strain>
    </source>
</reference>
<feature type="region of interest" description="Disordered" evidence="1">
    <location>
        <begin position="1"/>
        <end position="134"/>
    </location>
</feature>
<evidence type="ECO:0000313" key="3">
    <source>
        <dbReference type="Proteomes" id="UP000245768"/>
    </source>
</evidence>